<name>A0AAV2YGJ2_9STRA</name>
<dbReference type="Gene3D" id="1.20.1560.10">
    <property type="entry name" value="ABC transporter type 1, transmembrane domain"/>
    <property type="match status" value="2"/>
</dbReference>
<feature type="transmembrane region" description="Helical" evidence="9">
    <location>
        <begin position="748"/>
        <end position="766"/>
    </location>
</feature>
<dbReference type="GO" id="GO:0005524">
    <property type="term" value="F:ATP binding"/>
    <property type="evidence" value="ECO:0007669"/>
    <property type="project" value="UniProtKB-KW"/>
</dbReference>
<dbReference type="CDD" id="cd18580">
    <property type="entry name" value="ABC_6TM_ABCC_D2"/>
    <property type="match status" value="1"/>
</dbReference>
<feature type="transmembrane region" description="Helical" evidence="9">
    <location>
        <begin position="559"/>
        <end position="583"/>
    </location>
</feature>
<dbReference type="InterPro" id="IPR027417">
    <property type="entry name" value="P-loop_NTPase"/>
</dbReference>
<keyword evidence="2" id="KW-0813">Transport</keyword>
<dbReference type="InterPro" id="IPR036640">
    <property type="entry name" value="ABC1_TM_sf"/>
</dbReference>
<dbReference type="Proteomes" id="UP001146120">
    <property type="component" value="Unassembled WGS sequence"/>
</dbReference>
<comment type="subcellular location">
    <subcellularLocation>
        <location evidence="1">Vacuole membrane</location>
        <topology evidence="1">Multi-pass membrane protein</topology>
    </subcellularLocation>
</comment>
<evidence type="ECO:0000256" key="8">
    <source>
        <dbReference type="ARBA" id="ARBA00023136"/>
    </source>
</evidence>
<evidence type="ECO:0000259" key="10">
    <source>
        <dbReference type="PROSITE" id="PS50893"/>
    </source>
</evidence>
<dbReference type="Pfam" id="PF00005">
    <property type="entry name" value="ABC_tran"/>
    <property type="match status" value="2"/>
</dbReference>
<evidence type="ECO:0000256" key="6">
    <source>
        <dbReference type="ARBA" id="ARBA00022840"/>
    </source>
</evidence>
<dbReference type="GO" id="GO:0140359">
    <property type="term" value="F:ABC-type transporter activity"/>
    <property type="evidence" value="ECO:0007669"/>
    <property type="project" value="InterPro"/>
</dbReference>
<organism evidence="12 13">
    <name type="scientific">Lagenidium giganteum</name>
    <dbReference type="NCBI Taxonomy" id="4803"/>
    <lineage>
        <taxon>Eukaryota</taxon>
        <taxon>Sar</taxon>
        <taxon>Stramenopiles</taxon>
        <taxon>Oomycota</taxon>
        <taxon>Peronosporomycetes</taxon>
        <taxon>Pythiales</taxon>
        <taxon>Pythiaceae</taxon>
    </lineage>
</organism>
<dbReference type="Pfam" id="PF00664">
    <property type="entry name" value="ABC_membrane"/>
    <property type="match status" value="1"/>
</dbReference>
<dbReference type="SUPFAM" id="SSF52540">
    <property type="entry name" value="P-loop containing nucleoside triphosphate hydrolases"/>
    <property type="match status" value="2"/>
</dbReference>
<evidence type="ECO:0000259" key="11">
    <source>
        <dbReference type="PROSITE" id="PS50929"/>
    </source>
</evidence>
<protein>
    <submittedName>
        <fullName evidence="12">Uncharacterized protein</fullName>
    </submittedName>
</protein>
<dbReference type="Gene3D" id="3.40.50.300">
    <property type="entry name" value="P-loop containing nucleotide triphosphate hydrolases"/>
    <property type="match status" value="2"/>
</dbReference>
<evidence type="ECO:0000256" key="1">
    <source>
        <dbReference type="ARBA" id="ARBA00004128"/>
    </source>
</evidence>
<evidence type="ECO:0000256" key="3">
    <source>
        <dbReference type="ARBA" id="ARBA00022692"/>
    </source>
</evidence>
<dbReference type="PROSITE" id="PS50929">
    <property type="entry name" value="ABC_TM1F"/>
    <property type="match status" value="1"/>
</dbReference>
<evidence type="ECO:0000256" key="5">
    <source>
        <dbReference type="ARBA" id="ARBA00022741"/>
    </source>
</evidence>
<reference evidence="12" key="2">
    <citation type="journal article" date="2023" name="Microbiol Resour">
        <title>Decontamination and Annotation of the Draft Genome Sequence of the Oomycete Lagenidium giganteum ARSEF 373.</title>
        <authorList>
            <person name="Morgan W.R."/>
            <person name="Tartar A."/>
        </authorList>
    </citation>
    <scope>NUCLEOTIDE SEQUENCE</scope>
    <source>
        <strain evidence="12">ARSEF 373</strain>
    </source>
</reference>
<keyword evidence="3 9" id="KW-0812">Transmembrane</keyword>
<dbReference type="CDD" id="cd03250">
    <property type="entry name" value="ABCC_MRP_domain1"/>
    <property type="match status" value="1"/>
</dbReference>
<dbReference type="FunFam" id="3.40.50.300:FF:003838">
    <property type="entry name" value="ATP-dependent bile acid permease, putative"/>
    <property type="match status" value="1"/>
</dbReference>
<evidence type="ECO:0000256" key="2">
    <source>
        <dbReference type="ARBA" id="ARBA00022448"/>
    </source>
</evidence>
<keyword evidence="13" id="KW-1185">Reference proteome</keyword>
<dbReference type="PANTHER" id="PTHR24223">
    <property type="entry name" value="ATP-BINDING CASSETTE SUB-FAMILY C"/>
    <property type="match status" value="1"/>
</dbReference>
<feature type="transmembrane region" description="Helical" evidence="9">
    <location>
        <begin position="504"/>
        <end position="524"/>
    </location>
</feature>
<dbReference type="GO" id="GO:0016887">
    <property type="term" value="F:ATP hydrolysis activity"/>
    <property type="evidence" value="ECO:0007669"/>
    <property type="project" value="InterPro"/>
</dbReference>
<feature type="domain" description="ABC transporter" evidence="10">
    <location>
        <begin position="246"/>
        <end position="465"/>
    </location>
</feature>
<dbReference type="SMART" id="SM00382">
    <property type="entry name" value="AAA"/>
    <property type="match status" value="2"/>
</dbReference>
<dbReference type="FunFam" id="1.20.1560.10:FF:000063">
    <property type="entry name" value="Multidrug resistance protein ABC transporter"/>
    <property type="match status" value="1"/>
</dbReference>
<dbReference type="PROSITE" id="PS50893">
    <property type="entry name" value="ABC_TRANSPORTER_2"/>
    <property type="match status" value="1"/>
</dbReference>
<evidence type="ECO:0000256" key="7">
    <source>
        <dbReference type="ARBA" id="ARBA00022989"/>
    </source>
</evidence>
<dbReference type="SUPFAM" id="SSF90123">
    <property type="entry name" value="ABC transporter transmembrane region"/>
    <property type="match status" value="1"/>
</dbReference>
<reference evidence="12" key="1">
    <citation type="submission" date="2022-11" db="EMBL/GenBank/DDBJ databases">
        <authorList>
            <person name="Morgan W.R."/>
            <person name="Tartar A."/>
        </authorList>
    </citation>
    <scope>NUCLEOTIDE SEQUENCE</scope>
    <source>
        <strain evidence="12">ARSEF 373</strain>
    </source>
</reference>
<keyword evidence="6" id="KW-0067">ATP-binding</keyword>
<dbReference type="EMBL" id="DAKRPA010000435">
    <property type="protein sequence ID" value="DAZ92513.1"/>
    <property type="molecule type" value="Genomic_DNA"/>
</dbReference>
<dbReference type="InterPro" id="IPR011527">
    <property type="entry name" value="ABC1_TM_dom"/>
</dbReference>
<dbReference type="GO" id="GO:0005774">
    <property type="term" value="C:vacuolar membrane"/>
    <property type="evidence" value="ECO:0007669"/>
    <property type="project" value="UniProtKB-SubCell"/>
</dbReference>
<keyword evidence="4" id="KW-0677">Repeat</keyword>
<dbReference type="PANTHER" id="PTHR24223:SF443">
    <property type="entry name" value="MULTIDRUG-RESISTANCE LIKE PROTEIN 1, ISOFORM I"/>
    <property type="match status" value="1"/>
</dbReference>
<feature type="transmembrane region" description="Helical" evidence="9">
    <location>
        <begin position="646"/>
        <end position="668"/>
    </location>
</feature>
<evidence type="ECO:0000256" key="4">
    <source>
        <dbReference type="ARBA" id="ARBA00022737"/>
    </source>
</evidence>
<proteinExistence type="predicted"/>
<dbReference type="InterPro" id="IPR003593">
    <property type="entry name" value="AAA+_ATPase"/>
</dbReference>
<dbReference type="InterPro" id="IPR050173">
    <property type="entry name" value="ABC_transporter_C-like"/>
</dbReference>
<dbReference type="AlphaFoldDB" id="A0AAV2YGJ2"/>
<dbReference type="InterPro" id="IPR044726">
    <property type="entry name" value="ABCC_6TM_D2"/>
</dbReference>
<evidence type="ECO:0000313" key="13">
    <source>
        <dbReference type="Proteomes" id="UP001146120"/>
    </source>
</evidence>
<evidence type="ECO:0000256" key="9">
    <source>
        <dbReference type="SAM" id="Phobius"/>
    </source>
</evidence>
<dbReference type="InterPro" id="IPR003439">
    <property type="entry name" value="ABC_transporter-like_ATP-bd"/>
</dbReference>
<keyword evidence="5" id="KW-0547">Nucleotide-binding</keyword>
<feature type="domain" description="ABC transmembrane type-1" evidence="11">
    <location>
        <begin position="515"/>
        <end position="795"/>
    </location>
</feature>
<gene>
    <name evidence="12" type="ORF">N0F65_012743</name>
</gene>
<sequence length="984" mass="108501">MMYDLWELEGKNQAAAAFAQFEEQYRKHDNPIANTHGGPFTLCGVAALFSACVGVFAPAVLHHVIDAFAALALDIQDLCVWLGVFFGSRIADAAMRRSTTAKSDEDADMSNLYASDVENILWAAFDVNNLWILPLQIAKQTSTAFRNGMKRKDGRMKAIKEVFGAIQIVKLSAWEWKFGDKIRKLRGTEFGAMTRYGVCDGNDDLRVLGITAVCVVVSPSEDLAIDEFEQTNVDRDGSKFPQDVAIRVDNGSFGWETEHPLLKSVNLTVKKGDLVVVHGTVGSGKSSLISALLGDMEKLSGSVFVRGRTAYYSQQAWIQNMTIRDNILFGLPYNQRKYRQVVEACGLTLDFELFPGGDHTEIGIHLSGGQKARVALARACYADADVLLDSPLAAVDAVVQAEIFANCICRLLEHKTVVLVTHAPDIIASDAVNVKIVVDNGQLMWSRKEVKQPRSVFAPELSPRKLKEASAADQDQTSNKVAGRLVDEEQREEGRVSKEIFQQYFTAAGGVTVCLLLALVQTMWQTCQISSDLWLSHWTGEKGVKPEDIQADAEFNMTIYALLGLGAALMVGARAATVAIVGLRASRHLFETMTKSLLGAPLRFFDANPIGRIVNRYSEDVSAVDFMLPFAYGSLLSNSFSTVCQLVTAVYMVNFLGVFIIPLVYLYVKIGNFYLAPSREVSRLLKVSSSPILSHVTQSEEGVAIIRAFGPDFVQRAIDENFARIDVNNMVWFAETVTGQWFQVRMQLLGCGVVIVIVSALVYLHAILSPGLIGLAFTYALSVDGSMSRLVRTWSWVEITMVSPERILEYATIPPEGSQNALVNEPSTQWPSKGTISFDNVVFSYKPETAPVLKGISFDIMNNEKIGIVGRTGAGKSSLTMALFRINKLVSGRITIDGVDISTVPLHRLRSRLSIIPQAPVLFRGTLHAYMDPFDEFDDAHIWSAFDKVELKDMASGLENQLSYELSENGDNFSVGERQMLRAW</sequence>
<comment type="caution">
    <text evidence="12">The sequence shown here is derived from an EMBL/GenBank/DDBJ whole genome shotgun (WGS) entry which is preliminary data.</text>
</comment>
<dbReference type="FunFam" id="3.40.50.300:FF:000997">
    <property type="entry name" value="Multidrug resistance-associated protein 1"/>
    <property type="match status" value="1"/>
</dbReference>
<evidence type="ECO:0000313" key="12">
    <source>
        <dbReference type="EMBL" id="DAZ92513.1"/>
    </source>
</evidence>
<keyword evidence="8 9" id="KW-0472">Membrane</keyword>
<keyword evidence="7 9" id="KW-1133">Transmembrane helix</keyword>
<accession>A0AAV2YGJ2</accession>